<keyword evidence="2" id="KW-1185">Reference proteome</keyword>
<reference evidence="1" key="1">
    <citation type="submission" date="2020-05" db="EMBL/GenBank/DDBJ databases">
        <title>Large-scale comparative analyses of tick genomes elucidate their genetic diversity and vector capacities.</title>
        <authorList>
            <person name="Jia N."/>
            <person name="Wang J."/>
            <person name="Shi W."/>
            <person name="Du L."/>
            <person name="Sun Y."/>
            <person name="Zhan W."/>
            <person name="Jiang J."/>
            <person name="Wang Q."/>
            <person name="Zhang B."/>
            <person name="Ji P."/>
            <person name="Sakyi L.B."/>
            <person name="Cui X."/>
            <person name="Yuan T."/>
            <person name="Jiang B."/>
            <person name="Yang W."/>
            <person name="Lam T.T.-Y."/>
            <person name="Chang Q."/>
            <person name="Ding S."/>
            <person name="Wang X."/>
            <person name="Zhu J."/>
            <person name="Ruan X."/>
            <person name="Zhao L."/>
            <person name="Wei J."/>
            <person name="Que T."/>
            <person name="Du C."/>
            <person name="Cheng J."/>
            <person name="Dai P."/>
            <person name="Han X."/>
            <person name="Huang E."/>
            <person name="Gao Y."/>
            <person name="Liu J."/>
            <person name="Shao H."/>
            <person name="Ye R."/>
            <person name="Li L."/>
            <person name="Wei W."/>
            <person name="Wang X."/>
            <person name="Wang C."/>
            <person name="Yang T."/>
            <person name="Huo Q."/>
            <person name="Li W."/>
            <person name="Guo W."/>
            <person name="Chen H."/>
            <person name="Zhou L."/>
            <person name="Ni X."/>
            <person name="Tian J."/>
            <person name="Zhou Y."/>
            <person name="Sheng Y."/>
            <person name="Liu T."/>
            <person name="Pan Y."/>
            <person name="Xia L."/>
            <person name="Li J."/>
            <person name="Zhao F."/>
            <person name="Cao W."/>
        </authorList>
    </citation>
    <scope>NUCLEOTIDE SEQUENCE</scope>
    <source>
        <strain evidence="1">Hyas-2018</strain>
    </source>
</reference>
<dbReference type="Proteomes" id="UP000821845">
    <property type="component" value="Chromosome 2"/>
</dbReference>
<sequence>MADRLSIRQWIMSPEGAEVLPDLPQVTSVRACSYRFQIPSGFESAFHIIAACSHVTTQYVDIKHLCSNSGDETAMPDYIAAAVLLKDVTIVQSGY</sequence>
<proteinExistence type="predicted"/>
<evidence type="ECO:0000313" key="2">
    <source>
        <dbReference type="Proteomes" id="UP000821845"/>
    </source>
</evidence>
<gene>
    <name evidence="1" type="ORF">HPB50_014861</name>
</gene>
<organism evidence="1 2">
    <name type="scientific">Hyalomma asiaticum</name>
    <name type="common">Tick</name>
    <dbReference type="NCBI Taxonomy" id="266040"/>
    <lineage>
        <taxon>Eukaryota</taxon>
        <taxon>Metazoa</taxon>
        <taxon>Ecdysozoa</taxon>
        <taxon>Arthropoda</taxon>
        <taxon>Chelicerata</taxon>
        <taxon>Arachnida</taxon>
        <taxon>Acari</taxon>
        <taxon>Parasitiformes</taxon>
        <taxon>Ixodida</taxon>
        <taxon>Ixodoidea</taxon>
        <taxon>Ixodidae</taxon>
        <taxon>Hyalomminae</taxon>
        <taxon>Hyalomma</taxon>
    </lineage>
</organism>
<name>A0ACB7SWD0_HYAAI</name>
<protein>
    <submittedName>
        <fullName evidence="1">Uncharacterized protein</fullName>
    </submittedName>
</protein>
<dbReference type="EMBL" id="CM023482">
    <property type="protein sequence ID" value="KAH6938925.1"/>
    <property type="molecule type" value="Genomic_DNA"/>
</dbReference>
<accession>A0ACB7SWD0</accession>
<evidence type="ECO:0000313" key="1">
    <source>
        <dbReference type="EMBL" id="KAH6938925.1"/>
    </source>
</evidence>
<comment type="caution">
    <text evidence="1">The sequence shown here is derived from an EMBL/GenBank/DDBJ whole genome shotgun (WGS) entry which is preliminary data.</text>
</comment>